<dbReference type="InterPro" id="IPR027267">
    <property type="entry name" value="AH/BAR_dom_sf"/>
</dbReference>
<organism evidence="7 8">
    <name type="scientific">Basidiobolus ranarum</name>
    <dbReference type="NCBI Taxonomy" id="34480"/>
    <lineage>
        <taxon>Eukaryota</taxon>
        <taxon>Fungi</taxon>
        <taxon>Fungi incertae sedis</taxon>
        <taxon>Zoopagomycota</taxon>
        <taxon>Entomophthoromycotina</taxon>
        <taxon>Basidiobolomycetes</taxon>
        <taxon>Basidiobolales</taxon>
        <taxon>Basidiobolaceae</taxon>
        <taxon>Basidiobolus</taxon>
    </lineage>
</organism>
<evidence type="ECO:0000256" key="3">
    <source>
        <dbReference type="SAM" id="Coils"/>
    </source>
</evidence>
<dbReference type="SMART" id="SM00055">
    <property type="entry name" value="FCH"/>
    <property type="match status" value="1"/>
</dbReference>
<dbReference type="InterPro" id="IPR001060">
    <property type="entry name" value="FCH_dom"/>
</dbReference>
<evidence type="ECO:0008006" key="9">
    <source>
        <dbReference type="Google" id="ProtNLM"/>
    </source>
</evidence>
<dbReference type="EMBL" id="JASJQH010006998">
    <property type="protein sequence ID" value="KAK9720913.1"/>
    <property type="molecule type" value="Genomic_DNA"/>
</dbReference>
<name>A0ABR2W6H5_9FUNG</name>
<feature type="region of interest" description="Disordered" evidence="4">
    <location>
        <begin position="1"/>
        <end position="30"/>
    </location>
</feature>
<accession>A0ABR2W6H5</accession>
<sequence length="575" mass="65671">MSATYDSPYSQDDSNYHEGIASDSEHSQEFQHHPIERDNYHHDTTGEETLDDLVEALANLDCGLPVLLDKTKLCMLSYKDLVLFLKKRALLEEEYGKGMMKLSQQIAKSAEKSDIKSGTFGESWGSFIRYHEAIGDNRLKFSSTINEVSDNLSAAYKEHEKSRRQLKENGLKLQKHLHETESNLDKAKIKYALQSEEWEHAILKKGSDSIRQKGSSITKSVAKPMNIFKQNKSSDQAEEDARQKANSSKDNYKSQLAYTNKTRQEYHTVELPRILKSLKDIAYEAVISIQYHLAKYAFHFESTILEDGVIIAPLNEDGGRVPDLRSLVDRIDSEADLKQYIHKRSTSANRVEKNEIPYNEYALSAAANSIINPRNIFGVDLAYQLDRDHEPLPPILVKCAEAIEHFGINSTGIYRISGTIIQIQKFRTLFNRDSSQVDLTSEEKIGDINNITGVLKLFFRELREPLYTAALSNDFINAAMVLDEMQCLSTMSQLMSYLPPANYRTMRYLFAHLLRIQSNQARNMMSIQNLAIVFGPTLLANRQDKDINVDMSYQSKVVEVMLENFKYLFARDPDQ</sequence>
<feature type="compositionally biased region" description="Polar residues" evidence="4">
    <location>
        <begin position="244"/>
        <end position="255"/>
    </location>
</feature>
<evidence type="ECO:0000313" key="8">
    <source>
        <dbReference type="Proteomes" id="UP001479436"/>
    </source>
</evidence>
<comment type="caution">
    <text evidence="7">The sequence shown here is derived from an EMBL/GenBank/DDBJ whole genome shotgun (WGS) entry which is preliminary data.</text>
</comment>
<dbReference type="InterPro" id="IPR031160">
    <property type="entry name" value="F_BAR_dom"/>
</dbReference>
<evidence type="ECO:0000256" key="4">
    <source>
        <dbReference type="SAM" id="MobiDB-lite"/>
    </source>
</evidence>
<evidence type="ECO:0000256" key="1">
    <source>
        <dbReference type="ARBA" id="ARBA00022468"/>
    </source>
</evidence>
<feature type="coiled-coil region" evidence="3">
    <location>
        <begin position="149"/>
        <end position="197"/>
    </location>
</feature>
<feature type="region of interest" description="Disordered" evidence="4">
    <location>
        <begin position="225"/>
        <end position="255"/>
    </location>
</feature>
<dbReference type="Pfam" id="PF00620">
    <property type="entry name" value="RhoGAP"/>
    <property type="match status" value="1"/>
</dbReference>
<evidence type="ECO:0000259" key="6">
    <source>
        <dbReference type="PROSITE" id="PS51741"/>
    </source>
</evidence>
<dbReference type="SUPFAM" id="SSF103657">
    <property type="entry name" value="BAR/IMD domain-like"/>
    <property type="match status" value="1"/>
</dbReference>
<dbReference type="Pfam" id="PF00611">
    <property type="entry name" value="FCH"/>
    <property type="match status" value="1"/>
</dbReference>
<dbReference type="SMART" id="SM00324">
    <property type="entry name" value="RhoGAP"/>
    <property type="match status" value="1"/>
</dbReference>
<protein>
    <recommendedName>
        <fullName evidence="9">RhoGAP-domain-containing protein</fullName>
    </recommendedName>
</protein>
<dbReference type="Gene3D" id="1.20.1270.60">
    <property type="entry name" value="Arfaptin homology (AH) domain/BAR domain"/>
    <property type="match status" value="1"/>
</dbReference>
<reference evidence="7 8" key="1">
    <citation type="submission" date="2023-04" db="EMBL/GenBank/DDBJ databases">
        <title>Genome of Basidiobolus ranarum AG-B5.</title>
        <authorList>
            <person name="Stajich J.E."/>
            <person name="Carter-House D."/>
            <person name="Gryganskyi A."/>
        </authorList>
    </citation>
    <scope>NUCLEOTIDE SEQUENCE [LARGE SCALE GENOMIC DNA]</scope>
    <source>
        <strain evidence="7 8">AG-B5</strain>
    </source>
</reference>
<keyword evidence="1" id="KW-0343">GTPase activation</keyword>
<dbReference type="Proteomes" id="UP001479436">
    <property type="component" value="Unassembled WGS sequence"/>
</dbReference>
<evidence type="ECO:0000259" key="5">
    <source>
        <dbReference type="PROSITE" id="PS50238"/>
    </source>
</evidence>
<dbReference type="Gene3D" id="1.10.555.10">
    <property type="entry name" value="Rho GTPase activation protein"/>
    <property type="match status" value="1"/>
</dbReference>
<dbReference type="SUPFAM" id="SSF48350">
    <property type="entry name" value="GTPase activation domain, GAP"/>
    <property type="match status" value="1"/>
</dbReference>
<gene>
    <name evidence="7" type="ORF">K7432_003836</name>
</gene>
<feature type="compositionally biased region" description="Polar residues" evidence="4">
    <location>
        <begin position="1"/>
        <end position="13"/>
    </location>
</feature>
<keyword evidence="8" id="KW-1185">Reference proteome</keyword>
<dbReference type="PANTHER" id="PTHR23176:SF134">
    <property type="entry name" value="RHO-TYPE GTPASE-ACTIVATING PROTEIN"/>
    <property type="match status" value="1"/>
</dbReference>
<evidence type="ECO:0000313" key="7">
    <source>
        <dbReference type="EMBL" id="KAK9720913.1"/>
    </source>
</evidence>
<proteinExistence type="predicted"/>
<dbReference type="PANTHER" id="PTHR23176">
    <property type="entry name" value="RHO/RAC/CDC GTPASE-ACTIVATING PROTEIN"/>
    <property type="match status" value="1"/>
</dbReference>
<dbReference type="InterPro" id="IPR008936">
    <property type="entry name" value="Rho_GTPase_activation_prot"/>
</dbReference>
<dbReference type="PROSITE" id="PS51741">
    <property type="entry name" value="F_BAR"/>
    <property type="match status" value="1"/>
</dbReference>
<evidence type="ECO:0000256" key="2">
    <source>
        <dbReference type="PROSITE-ProRule" id="PRU01077"/>
    </source>
</evidence>
<feature type="domain" description="Rho-GAP" evidence="5">
    <location>
        <begin position="379"/>
        <end position="569"/>
    </location>
</feature>
<dbReference type="InterPro" id="IPR050729">
    <property type="entry name" value="Rho-GAP"/>
</dbReference>
<keyword evidence="2 3" id="KW-0175">Coiled coil</keyword>
<dbReference type="PROSITE" id="PS50238">
    <property type="entry name" value="RHOGAP"/>
    <property type="match status" value="1"/>
</dbReference>
<feature type="domain" description="F-BAR" evidence="6">
    <location>
        <begin position="52"/>
        <end position="336"/>
    </location>
</feature>
<dbReference type="InterPro" id="IPR000198">
    <property type="entry name" value="RhoGAP_dom"/>
</dbReference>